<feature type="signal peptide" evidence="1">
    <location>
        <begin position="1"/>
        <end position="19"/>
    </location>
</feature>
<keyword evidence="3" id="KW-1185">Reference proteome</keyword>
<keyword evidence="1" id="KW-0732">Signal</keyword>
<proteinExistence type="predicted"/>
<accession>A0ABU3CCY8</accession>
<evidence type="ECO:0000313" key="3">
    <source>
        <dbReference type="Proteomes" id="UP001262889"/>
    </source>
</evidence>
<dbReference type="RefSeq" id="WP_311535804.1">
    <property type="nucleotide sequence ID" value="NZ_JAVRHQ010000022.1"/>
</dbReference>
<dbReference type="EMBL" id="JAVRHQ010000022">
    <property type="protein sequence ID" value="MDT0644186.1"/>
    <property type="molecule type" value="Genomic_DNA"/>
</dbReference>
<feature type="chain" id="PRO_5046629163" description="Beta-lactamase-inhibitor-like PepSY-like domain-containing protein" evidence="1">
    <location>
        <begin position="20"/>
        <end position="187"/>
    </location>
</feature>
<organism evidence="2 3">
    <name type="scientific">Autumnicola tepida</name>
    <dbReference type="NCBI Taxonomy" id="3075595"/>
    <lineage>
        <taxon>Bacteria</taxon>
        <taxon>Pseudomonadati</taxon>
        <taxon>Bacteroidota</taxon>
        <taxon>Flavobacteriia</taxon>
        <taxon>Flavobacteriales</taxon>
        <taxon>Flavobacteriaceae</taxon>
        <taxon>Autumnicola</taxon>
    </lineage>
</organism>
<evidence type="ECO:0000256" key="1">
    <source>
        <dbReference type="SAM" id="SignalP"/>
    </source>
</evidence>
<reference evidence="2 3" key="1">
    <citation type="submission" date="2023-09" db="EMBL/GenBank/DDBJ databases">
        <authorList>
            <person name="Rey-Velasco X."/>
        </authorList>
    </citation>
    <scope>NUCLEOTIDE SEQUENCE [LARGE SCALE GENOMIC DNA]</scope>
    <source>
        <strain evidence="2 3">F363</strain>
    </source>
</reference>
<protein>
    <recommendedName>
        <fullName evidence="4">Beta-lactamase-inhibitor-like PepSY-like domain-containing protein</fullName>
    </recommendedName>
</protein>
<dbReference type="SUPFAM" id="SSF160574">
    <property type="entry name" value="BT0923-like"/>
    <property type="match status" value="1"/>
</dbReference>
<evidence type="ECO:0000313" key="2">
    <source>
        <dbReference type="EMBL" id="MDT0644186.1"/>
    </source>
</evidence>
<dbReference type="Proteomes" id="UP001262889">
    <property type="component" value="Unassembled WGS sequence"/>
</dbReference>
<sequence>MKNLILLLTLLAVCTYGNAQNDQEITQLEEAKVGFAPLDAKIVRMGNSFSYKVKEQFAGEFVRNPIGFMNANFDINNFIAEVDNRSYDSYIITFENGNGYLQADFDKDGNLERTFQKFKDIPLPTEISRAVLRDHKGWTITKNKLVARGTGEYLDKATYRMKLEKDGEKKRIKIDGREEGIAGLASN</sequence>
<gene>
    <name evidence="2" type="ORF">RM553_15220</name>
</gene>
<name>A0ABU3CCY8_9FLAO</name>
<evidence type="ECO:0008006" key="4">
    <source>
        <dbReference type="Google" id="ProtNLM"/>
    </source>
</evidence>
<comment type="caution">
    <text evidence="2">The sequence shown here is derived from an EMBL/GenBank/DDBJ whole genome shotgun (WGS) entry which is preliminary data.</text>
</comment>